<sequence>MRIGIVSDTHGNLENTSLAVEHLRSHEIENVIHCGDIGSASIPSEFTESQTHFVFGNVDSDVATLRQAINDANGTCHGRFGEVTLGGRKIAFLHGDDAARANETIESDEYDLVCYGHTHKAESHKEGSTLVLNPGALHRANPHTLAIVDLTDLSVQHLPLRLEEGTATSHSKEH</sequence>
<dbReference type="Pfam" id="PF12850">
    <property type="entry name" value="Metallophos_2"/>
    <property type="match status" value="1"/>
</dbReference>
<evidence type="ECO:0000256" key="1">
    <source>
        <dbReference type="ARBA" id="ARBA00008950"/>
    </source>
</evidence>
<keyword evidence="5" id="KW-1185">Reference proteome</keyword>
<evidence type="ECO:0000313" key="5">
    <source>
        <dbReference type="Proteomes" id="UP000317243"/>
    </source>
</evidence>
<dbReference type="GO" id="GO:0046872">
    <property type="term" value="F:metal ion binding"/>
    <property type="evidence" value="ECO:0007669"/>
    <property type="project" value="UniProtKB-KW"/>
</dbReference>
<dbReference type="SUPFAM" id="SSF56300">
    <property type="entry name" value="Metallo-dependent phosphatases"/>
    <property type="match status" value="1"/>
</dbReference>
<feature type="domain" description="Calcineurin-like phosphoesterase" evidence="3">
    <location>
        <begin position="1"/>
        <end position="151"/>
    </location>
</feature>
<dbReference type="InterPro" id="IPR053193">
    <property type="entry name" value="MetalloPDE_YfcE-like"/>
</dbReference>
<accession>A0A5C5WMC4</accession>
<evidence type="ECO:0000256" key="2">
    <source>
        <dbReference type="RuleBase" id="RU362039"/>
    </source>
</evidence>
<proteinExistence type="inferred from homology"/>
<comment type="similarity">
    <text evidence="1 2">Belongs to the metallophosphoesterase superfamily. YfcE family.</text>
</comment>
<name>A0A5C5WMC4_9PLAN</name>
<dbReference type="Proteomes" id="UP000317243">
    <property type="component" value="Unassembled WGS sequence"/>
</dbReference>
<keyword evidence="2" id="KW-0479">Metal-binding</keyword>
<dbReference type="Gene3D" id="3.60.21.10">
    <property type="match status" value="1"/>
</dbReference>
<dbReference type="GO" id="GO:0016787">
    <property type="term" value="F:hydrolase activity"/>
    <property type="evidence" value="ECO:0007669"/>
    <property type="project" value="UniProtKB-UniRule"/>
</dbReference>
<dbReference type="NCBIfam" id="TIGR00040">
    <property type="entry name" value="yfcE"/>
    <property type="match status" value="1"/>
</dbReference>
<dbReference type="AlphaFoldDB" id="A0A5C5WMC4"/>
<dbReference type="InterPro" id="IPR029052">
    <property type="entry name" value="Metallo-depent_PP-like"/>
</dbReference>
<dbReference type="EC" id="3.1.4.-" evidence="2"/>
<evidence type="ECO:0000313" key="4">
    <source>
        <dbReference type="EMBL" id="TWT51976.1"/>
    </source>
</evidence>
<dbReference type="PANTHER" id="PTHR43165">
    <property type="entry name" value="METALLOPHOSPHOESTERASE"/>
    <property type="match status" value="1"/>
</dbReference>
<comment type="cofactor">
    <cofactor evidence="2">
        <name>a divalent metal cation</name>
        <dbReference type="ChEBI" id="CHEBI:60240"/>
    </cofactor>
</comment>
<dbReference type="InterPro" id="IPR024654">
    <property type="entry name" value="Calcineurin-like_PHP_lpxH"/>
</dbReference>
<reference evidence="4 5" key="1">
    <citation type="submission" date="2019-02" db="EMBL/GenBank/DDBJ databases">
        <title>Deep-cultivation of Planctomycetes and their phenomic and genomic characterization uncovers novel biology.</title>
        <authorList>
            <person name="Wiegand S."/>
            <person name="Jogler M."/>
            <person name="Boedeker C."/>
            <person name="Pinto D."/>
            <person name="Vollmers J."/>
            <person name="Rivas-Marin E."/>
            <person name="Kohn T."/>
            <person name="Peeters S.H."/>
            <person name="Heuer A."/>
            <person name="Rast P."/>
            <person name="Oberbeckmann S."/>
            <person name="Bunk B."/>
            <person name="Jeske O."/>
            <person name="Meyerdierks A."/>
            <person name="Storesund J.E."/>
            <person name="Kallscheuer N."/>
            <person name="Luecker S."/>
            <person name="Lage O.M."/>
            <person name="Pohl T."/>
            <person name="Merkel B.J."/>
            <person name="Hornburger P."/>
            <person name="Mueller R.-W."/>
            <person name="Bruemmer F."/>
            <person name="Labrenz M."/>
            <person name="Spormann A.M."/>
            <person name="Op Den Camp H."/>
            <person name="Overmann J."/>
            <person name="Amann R."/>
            <person name="Jetten M.S.M."/>
            <person name="Mascher T."/>
            <person name="Medema M.H."/>
            <person name="Devos D.P."/>
            <person name="Kaster A.-K."/>
            <person name="Ovreas L."/>
            <person name="Rohde M."/>
            <person name="Galperin M.Y."/>
            <person name="Jogler C."/>
        </authorList>
    </citation>
    <scope>NUCLEOTIDE SEQUENCE [LARGE SCALE GENOMIC DNA]</scope>
    <source>
        <strain evidence="4 5">KOR42</strain>
    </source>
</reference>
<dbReference type="OrthoDB" id="9800565at2"/>
<dbReference type="InterPro" id="IPR000979">
    <property type="entry name" value="Phosphodiesterase_MJ0936/Vps29"/>
</dbReference>
<dbReference type="PANTHER" id="PTHR43165:SF1">
    <property type="entry name" value="PHOSPHODIESTERASE MJ0936"/>
    <property type="match status" value="1"/>
</dbReference>
<comment type="caution">
    <text evidence="4">The sequence shown here is derived from an EMBL/GenBank/DDBJ whole genome shotgun (WGS) entry which is preliminary data.</text>
</comment>
<evidence type="ECO:0000259" key="3">
    <source>
        <dbReference type="Pfam" id="PF12850"/>
    </source>
</evidence>
<dbReference type="RefSeq" id="WP_146510733.1">
    <property type="nucleotide sequence ID" value="NZ_SIHI01000009.1"/>
</dbReference>
<organism evidence="4 5">
    <name type="scientific">Thalassoglobus neptunius</name>
    <dbReference type="NCBI Taxonomy" id="1938619"/>
    <lineage>
        <taxon>Bacteria</taxon>
        <taxon>Pseudomonadati</taxon>
        <taxon>Planctomycetota</taxon>
        <taxon>Planctomycetia</taxon>
        <taxon>Planctomycetales</taxon>
        <taxon>Planctomycetaceae</taxon>
        <taxon>Thalassoglobus</taxon>
    </lineage>
</organism>
<dbReference type="EMBL" id="SIHI01000009">
    <property type="protein sequence ID" value="TWT51976.1"/>
    <property type="molecule type" value="Genomic_DNA"/>
</dbReference>
<gene>
    <name evidence="4" type="ORF">KOR42_32590</name>
</gene>
<protein>
    <recommendedName>
        <fullName evidence="2">Phosphoesterase</fullName>
        <ecNumber evidence="2">3.1.4.-</ecNumber>
    </recommendedName>
</protein>